<keyword evidence="1" id="KW-0472">Membrane</keyword>
<evidence type="ECO:0000313" key="2">
    <source>
        <dbReference type="EMBL" id="KUG22951.1"/>
    </source>
</evidence>
<gene>
    <name evidence="2" type="ORF">ASZ90_007262</name>
</gene>
<protein>
    <submittedName>
        <fullName evidence="2">Uncharacterized protein</fullName>
    </submittedName>
</protein>
<feature type="transmembrane region" description="Helical" evidence="1">
    <location>
        <begin position="185"/>
        <end position="209"/>
    </location>
</feature>
<evidence type="ECO:0000256" key="1">
    <source>
        <dbReference type="SAM" id="Phobius"/>
    </source>
</evidence>
<keyword evidence="1" id="KW-1133">Transmembrane helix</keyword>
<feature type="transmembrane region" description="Helical" evidence="1">
    <location>
        <begin position="46"/>
        <end position="68"/>
    </location>
</feature>
<dbReference type="AlphaFoldDB" id="A0A0W8FPV8"/>
<comment type="caution">
    <text evidence="2">The sequence shown here is derived from an EMBL/GenBank/DDBJ whole genome shotgun (WGS) entry which is preliminary data.</text>
</comment>
<dbReference type="EMBL" id="LNQE01000930">
    <property type="protein sequence ID" value="KUG22951.1"/>
    <property type="molecule type" value="Genomic_DNA"/>
</dbReference>
<feature type="transmembrane region" description="Helical" evidence="1">
    <location>
        <begin position="143"/>
        <end position="165"/>
    </location>
</feature>
<sequence>MDGIVKRKYSKEEKKIFLFLTYFFSSIAFFPLSFTLWYLLNKKRFSFYYPAIACLIILGFSFLSYLYVLSPLTKYHLNVGVWCSIVYGGALAGSFYLNRFTYPVHTSRIFFILYYLSYSLIIINLTLLMVIPRYFLVNGIDGISIMLIILGLAWIGFAVFINTVFTPQEEGVADETIKNEGLKFLPALIVTLGTFILPWVAYVGCKLIILPK</sequence>
<name>A0A0W8FPV8_9ZZZZ</name>
<accession>A0A0W8FPV8</accession>
<feature type="transmembrane region" description="Helical" evidence="1">
    <location>
        <begin position="16"/>
        <end position="40"/>
    </location>
</feature>
<feature type="transmembrane region" description="Helical" evidence="1">
    <location>
        <begin position="75"/>
        <end position="97"/>
    </location>
</feature>
<feature type="transmembrane region" description="Helical" evidence="1">
    <location>
        <begin position="109"/>
        <end position="131"/>
    </location>
</feature>
<reference evidence="2" key="1">
    <citation type="journal article" date="2015" name="Proc. Natl. Acad. Sci. U.S.A.">
        <title>Networks of energetic and metabolic interactions define dynamics in microbial communities.</title>
        <authorList>
            <person name="Embree M."/>
            <person name="Liu J.K."/>
            <person name="Al-Bassam M.M."/>
            <person name="Zengler K."/>
        </authorList>
    </citation>
    <scope>NUCLEOTIDE SEQUENCE</scope>
</reference>
<organism evidence="2">
    <name type="scientific">hydrocarbon metagenome</name>
    <dbReference type="NCBI Taxonomy" id="938273"/>
    <lineage>
        <taxon>unclassified sequences</taxon>
        <taxon>metagenomes</taxon>
        <taxon>ecological metagenomes</taxon>
    </lineage>
</organism>
<proteinExistence type="predicted"/>
<keyword evidence="1" id="KW-0812">Transmembrane</keyword>